<evidence type="ECO:0000256" key="3">
    <source>
        <dbReference type="ARBA" id="ARBA00022670"/>
    </source>
</evidence>
<keyword evidence="11" id="KW-1185">Reference proteome</keyword>
<evidence type="ECO:0000259" key="9">
    <source>
        <dbReference type="PROSITE" id="PS50235"/>
    </source>
</evidence>
<accession>A0AAD9FLV8</accession>
<dbReference type="InterPro" id="IPR044635">
    <property type="entry name" value="UBP14-like"/>
</dbReference>
<evidence type="ECO:0000256" key="2">
    <source>
        <dbReference type="ARBA" id="ARBA00012759"/>
    </source>
</evidence>
<comment type="caution">
    <text evidence="10">The sequence shown here is derived from an EMBL/GenBank/DDBJ whole genome shotgun (WGS) entry which is preliminary data.</text>
</comment>
<dbReference type="InterPro" id="IPR038765">
    <property type="entry name" value="Papain-like_cys_pep_sf"/>
</dbReference>
<dbReference type="GO" id="GO:0070628">
    <property type="term" value="F:proteasome binding"/>
    <property type="evidence" value="ECO:0007669"/>
    <property type="project" value="TreeGrafter"/>
</dbReference>
<dbReference type="PANTHER" id="PTHR43982">
    <property type="entry name" value="UBIQUITIN CARBOXYL-TERMINAL HYDROLASE"/>
    <property type="match status" value="1"/>
</dbReference>
<dbReference type="PROSITE" id="PS50235">
    <property type="entry name" value="USP_3"/>
    <property type="match status" value="1"/>
</dbReference>
<evidence type="ECO:0000256" key="6">
    <source>
        <dbReference type="ARBA" id="ARBA00022807"/>
    </source>
</evidence>
<keyword evidence="6" id="KW-0788">Thiol protease</keyword>
<feature type="compositionally biased region" description="Low complexity" evidence="8">
    <location>
        <begin position="135"/>
        <end position="151"/>
    </location>
</feature>
<comment type="catalytic activity">
    <reaction evidence="1">
        <text>Thiol-dependent hydrolysis of ester, thioester, amide, peptide and isopeptide bonds formed by the C-terminal Gly of ubiquitin (a 76-residue protein attached to proteins as an intracellular targeting signal).</text>
        <dbReference type="EC" id="3.4.19.12"/>
    </reaction>
</comment>
<feature type="compositionally biased region" description="Polar residues" evidence="8">
    <location>
        <begin position="793"/>
        <end position="814"/>
    </location>
</feature>
<feature type="region of interest" description="Disordered" evidence="8">
    <location>
        <begin position="104"/>
        <end position="151"/>
    </location>
</feature>
<dbReference type="SUPFAM" id="SSF54001">
    <property type="entry name" value="Cysteine proteinases"/>
    <property type="match status" value="1"/>
</dbReference>
<keyword evidence="3" id="KW-0645">Protease</keyword>
<dbReference type="EMBL" id="JAODAN010000005">
    <property type="protein sequence ID" value="KAK1924115.1"/>
    <property type="molecule type" value="Genomic_DNA"/>
</dbReference>
<evidence type="ECO:0000256" key="5">
    <source>
        <dbReference type="ARBA" id="ARBA00022801"/>
    </source>
</evidence>
<dbReference type="Proteomes" id="UP001182556">
    <property type="component" value="Unassembled WGS sequence"/>
</dbReference>
<reference evidence="10" key="1">
    <citation type="submission" date="2023-02" db="EMBL/GenBank/DDBJ databases">
        <title>Identification and recombinant expression of a fungal hydrolase from Papiliotrema laurentii that hydrolyzes apple cutin and clears colloidal polyester polyurethane.</title>
        <authorList>
            <consortium name="DOE Joint Genome Institute"/>
            <person name="Roman V.A."/>
            <person name="Bojanowski C."/>
            <person name="Crable B.R."/>
            <person name="Wagner D.N."/>
            <person name="Hung C.S."/>
            <person name="Nadeau L.J."/>
            <person name="Schratz L."/>
            <person name="Haridas S."/>
            <person name="Pangilinan J."/>
            <person name="Lipzen A."/>
            <person name="Na H."/>
            <person name="Yan M."/>
            <person name="Ng V."/>
            <person name="Grigoriev I.V."/>
            <person name="Spatafora J.W."/>
            <person name="Barlow D."/>
            <person name="Biffinger J."/>
            <person name="Kelley-Loughnane N."/>
            <person name="Varaljay V.A."/>
            <person name="Crookes-Goodson W.J."/>
        </authorList>
    </citation>
    <scope>NUCLEOTIDE SEQUENCE</scope>
    <source>
        <strain evidence="10">5307AH</strain>
    </source>
</reference>
<dbReference type="Pfam" id="PF13446">
    <property type="entry name" value="RPT"/>
    <property type="match status" value="1"/>
</dbReference>
<evidence type="ECO:0000256" key="1">
    <source>
        <dbReference type="ARBA" id="ARBA00000707"/>
    </source>
</evidence>
<feature type="domain" description="USP" evidence="9">
    <location>
        <begin position="681"/>
        <end position="1254"/>
    </location>
</feature>
<dbReference type="InterPro" id="IPR025305">
    <property type="entry name" value="UCH_repeat_domain"/>
</dbReference>
<dbReference type="InterPro" id="IPR001394">
    <property type="entry name" value="Peptidase_C19_UCH"/>
</dbReference>
<protein>
    <recommendedName>
        <fullName evidence="2">ubiquitinyl hydrolase 1</fullName>
        <ecNumber evidence="2">3.4.19.12</ecNumber>
    </recommendedName>
</protein>
<evidence type="ECO:0000256" key="8">
    <source>
        <dbReference type="SAM" id="MobiDB-lite"/>
    </source>
</evidence>
<name>A0AAD9FLV8_PAPLA</name>
<gene>
    <name evidence="10" type="ORF">DB88DRAFT_505108</name>
</gene>
<evidence type="ECO:0000313" key="11">
    <source>
        <dbReference type="Proteomes" id="UP001182556"/>
    </source>
</evidence>
<evidence type="ECO:0000313" key="10">
    <source>
        <dbReference type="EMBL" id="KAK1924115.1"/>
    </source>
</evidence>
<dbReference type="Gene3D" id="3.90.70.10">
    <property type="entry name" value="Cysteine proteinases"/>
    <property type="match status" value="2"/>
</dbReference>
<dbReference type="PROSITE" id="PS00973">
    <property type="entry name" value="USP_2"/>
    <property type="match status" value="1"/>
</dbReference>
<dbReference type="GO" id="GO:0004843">
    <property type="term" value="F:cysteine-type deubiquitinase activity"/>
    <property type="evidence" value="ECO:0007669"/>
    <property type="project" value="UniProtKB-EC"/>
</dbReference>
<feature type="compositionally biased region" description="Basic and acidic residues" evidence="8">
    <location>
        <begin position="832"/>
        <end position="853"/>
    </location>
</feature>
<dbReference type="GO" id="GO:0016579">
    <property type="term" value="P:protein deubiquitination"/>
    <property type="evidence" value="ECO:0007669"/>
    <property type="project" value="InterPro"/>
</dbReference>
<keyword evidence="4" id="KW-0833">Ubl conjugation pathway</keyword>
<keyword evidence="5" id="KW-0378">Hydrolase</keyword>
<evidence type="ECO:0000256" key="7">
    <source>
        <dbReference type="SAM" id="Coils"/>
    </source>
</evidence>
<feature type="coiled-coil region" evidence="7">
    <location>
        <begin position="1147"/>
        <end position="1174"/>
    </location>
</feature>
<dbReference type="InterPro" id="IPR018200">
    <property type="entry name" value="USP_CS"/>
</dbReference>
<dbReference type="GO" id="GO:0061136">
    <property type="term" value="P:regulation of proteasomal protein catabolic process"/>
    <property type="evidence" value="ECO:0007669"/>
    <property type="project" value="TreeGrafter"/>
</dbReference>
<dbReference type="EC" id="3.4.19.12" evidence="2"/>
<feature type="region of interest" description="Disordered" evidence="8">
    <location>
        <begin position="1"/>
        <end position="24"/>
    </location>
</feature>
<dbReference type="GO" id="GO:0043161">
    <property type="term" value="P:proteasome-mediated ubiquitin-dependent protein catabolic process"/>
    <property type="evidence" value="ECO:0007669"/>
    <property type="project" value="InterPro"/>
</dbReference>
<evidence type="ECO:0000256" key="4">
    <source>
        <dbReference type="ARBA" id="ARBA00022786"/>
    </source>
</evidence>
<dbReference type="PROSITE" id="PS00972">
    <property type="entry name" value="USP_1"/>
    <property type="match status" value="1"/>
</dbReference>
<sequence>MDTPHAPYREPEAVIEPNDDAPPGYVIAEHPVSDDGMQGLPEVPTSLDYNHPIDISSWQTSQQNQYEPMDLDNAFDAPEKPRIGPGVLPRRLLELVHEHPLFQPSIRSLPQPGSRRSHTPTLSTGEAPKSPPLAAGPGSASTTSMTAMQAAGPASAEYDRVATEEDVWKACPGGVKKHHEWYFCPRCWGWLRIVVAKGDDLVSSMEEWELLTEQTSDIDHRRATRYQEWSRYNDIKTFRMMNTASFHHFHRFDHLVSPTSLETIPRIDVEDEANAFPHLVFGMDQPDSWSKTTPPFSSPRLYVDSGSDLAIFVDGGPYPGQLPVALVNDFTSEKMGNPRPGANGATSVKDAWNLIITLLGNALFKKQRGWVQLENNKFKSFIGASLASSNLLYWIGFGCRQEKDVSRVGPFNPGDKITKEQAEQMDAYMLRVWVEIGLYLHVFKKRNVHNPIGSEFRSYCRTLGVTTSDTLATIMKAYDLQITADPANTKDYLEALEQISSVPFVGKESLQFRVATERSLNRYTTGDLVASYRRIGYDENHANLIGVEASDAPEEYILDLHKKATQAASSGTERADLSAALMLIGRDRESQIMTRLAQSGQTFLSVDEAYAALSAPQDCIDDGLLMQYEMAILEYPGKTDHYRMCLDIIANAPGRERPGIKTFLETGSKEPEAPARKDIPVGLQNIGNTCYLNSILQYLYSIKPLRDAVLSFEQGTSGSRTPVKPEVERSRRFVRQLRLLFLQLYKSEQASVRPEEELAYLAITRPEVDQIVSPEETQPAAGSILDAIPTIPSPSSTRVNSPELSPTIPDTSLPGSPRPGFQRASSVLGKRASTDRDDSSGSSLEHSRLKSEGFEDLGDVTPKDEDKEQDGFEFVSGERQREDVDSPLAVTDLEGLKLKSPELEDPVESSVPPPLPPRPPMVKKDTLASGLRFGLQQDSAEVLINVLTQLELAFDPAVAEEGEEGRTNLISELFSCKYRQQTFYASSSGAVEAQTPVESVFVHPIIGVEEEGKDLYDCLGELYLKGDEIEYEGKKGYMMDLMDSFPPMLYIQMRRSQYDPKTGRETKTNTHIAFDQVLSMDRFLASADKAKREASVEITREMVRIRSRLHHLKNNKPQSIPNTFLHARTALAALAEDPTLGITEDFLHALDNGAEEVLREIETLEGRLPELKRQLDEMWQGNNEFDYELVSVFMHRGKTSGAGHYWTYQAHLPDHPEQFFKYNDELVTAVPASEVLEDRTGSDANPALLCYVRNGRNLVDTLHREILELNLLGPEMEETKGDSSADNVGL</sequence>
<proteinExistence type="predicted"/>
<dbReference type="InterPro" id="IPR028889">
    <property type="entry name" value="USP"/>
</dbReference>
<keyword evidence="7" id="KW-0175">Coiled coil</keyword>
<dbReference type="PANTHER" id="PTHR43982:SF6">
    <property type="entry name" value="UBIQUITIN CARBOXYL-TERMINAL HYDROLASE 2-RELATED"/>
    <property type="match status" value="1"/>
</dbReference>
<feature type="compositionally biased region" description="Basic and acidic residues" evidence="8">
    <location>
        <begin position="861"/>
        <end position="884"/>
    </location>
</feature>
<organism evidence="10 11">
    <name type="scientific">Papiliotrema laurentii</name>
    <name type="common">Cryptococcus laurentii</name>
    <dbReference type="NCBI Taxonomy" id="5418"/>
    <lineage>
        <taxon>Eukaryota</taxon>
        <taxon>Fungi</taxon>
        <taxon>Dikarya</taxon>
        <taxon>Basidiomycota</taxon>
        <taxon>Agaricomycotina</taxon>
        <taxon>Tremellomycetes</taxon>
        <taxon>Tremellales</taxon>
        <taxon>Rhynchogastremaceae</taxon>
        <taxon>Papiliotrema</taxon>
    </lineage>
</organism>
<feature type="compositionally biased region" description="Pro residues" evidence="8">
    <location>
        <begin position="911"/>
        <end position="920"/>
    </location>
</feature>
<dbReference type="Pfam" id="PF00443">
    <property type="entry name" value="UCH"/>
    <property type="match status" value="2"/>
</dbReference>
<feature type="region of interest" description="Disordered" evidence="8">
    <location>
        <begin position="786"/>
        <end position="920"/>
    </location>
</feature>